<comment type="caution">
    <text evidence="2">The sequence shown here is derived from an EMBL/GenBank/DDBJ whole genome shotgun (WGS) entry which is preliminary data.</text>
</comment>
<dbReference type="Proteomes" id="UP001388673">
    <property type="component" value="Unassembled WGS sequence"/>
</dbReference>
<keyword evidence="3" id="KW-1185">Reference proteome</keyword>
<evidence type="ECO:0000313" key="2">
    <source>
        <dbReference type="EMBL" id="KAK8865859.1"/>
    </source>
</evidence>
<reference evidence="2 3" key="1">
    <citation type="journal article" date="2024" name="bioRxiv">
        <title>Comparative genomics of Cryptococcus and Kwoniella reveals pathogenesis evolution and contrasting karyotype dynamics via intercentromeric recombination or chromosome fusion.</title>
        <authorList>
            <person name="Coelho M.A."/>
            <person name="David-Palma M."/>
            <person name="Shea T."/>
            <person name="Bowers K."/>
            <person name="McGinley-Smith S."/>
            <person name="Mohammad A.W."/>
            <person name="Gnirke A."/>
            <person name="Yurkov A.M."/>
            <person name="Nowrousian M."/>
            <person name="Sun S."/>
            <person name="Cuomo C.A."/>
            <person name="Heitman J."/>
        </authorList>
    </citation>
    <scope>NUCLEOTIDE SEQUENCE [LARGE SCALE GENOMIC DNA]</scope>
    <source>
        <strain evidence="2 3">CBS 13917</strain>
    </source>
</reference>
<feature type="chain" id="PRO_5043822198" description="WSC domain-containing protein" evidence="1">
    <location>
        <begin position="20"/>
        <end position="204"/>
    </location>
</feature>
<protein>
    <recommendedName>
        <fullName evidence="4">WSC domain-containing protein</fullName>
    </recommendedName>
</protein>
<gene>
    <name evidence="2" type="ORF">IAR55_001007</name>
</gene>
<evidence type="ECO:0008006" key="4">
    <source>
        <dbReference type="Google" id="ProtNLM"/>
    </source>
</evidence>
<name>A0AAW0Z4M0_9TREE</name>
<dbReference type="KEGG" id="kne:92178266"/>
<dbReference type="RefSeq" id="XP_066805338.1">
    <property type="nucleotide sequence ID" value="XM_066944137.1"/>
</dbReference>
<evidence type="ECO:0000256" key="1">
    <source>
        <dbReference type="SAM" id="SignalP"/>
    </source>
</evidence>
<accession>A0AAW0Z4M0</accession>
<dbReference type="EMBL" id="JBCAWK010000002">
    <property type="protein sequence ID" value="KAK8865859.1"/>
    <property type="molecule type" value="Genomic_DNA"/>
</dbReference>
<proteinExistence type="predicted"/>
<keyword evidence="1" id="KW-0732">Signal</keyword>
<sequence>MLSLSLPLVLLTRAAIISAASLPISSRQIQNDSPSTQPTYIACVTDAKISSLTSSVAIAATSRKECSTTCAQHDWEIAYYRQDTSQCFCSPASDYPTSDEVVSAVDELGNCRSEDDASVEYLRSPYTLSKCYLYLTPPSPTTNLTTSSPLSCLDSCNTTSVAVRPELDTASDQFVYECGCYDGVVGVGQVADCGYGAESVYARI</sequence>
<dbReference type="AlphaFoldDB" id="A0AAW0Z4M0"/>
<evidence type="ECO:0000313" key="3">
    <source>
        <dbReference type="Proteomes" id="UP001388673"/>
    </source>
</evidence>
<organism evidence="2 3">
    <name type="scientific">Kwoniella newhampshirensis</name>
    <dbReference type="NCBI Taxonomy" id="1651941"/>
    <lineage>
        <taxon>Eukaryota</taxon>
        <taxon>Fungi</taxon>
        <taxon>Dikarya</taxon>
        <taxon>Basidiomycota</taxon>
        <taxon>Agaricomycotina</taxon>
        <taxon>Tremellomycetes</taxon>
        <taxon>Tremellales</taxon>
        <taxon>Cryptococcaceae</taxon>
        <taxon>Kwoniella</taxon>
    </lineage>
</organism>
<feature type="signal peptide" evidence="1">
    <location>
        <begin position="1"/>
        <end position="19"/>
    </location>
</feature>
<dbReference type="GeneID" id="92178266"/>